<dbReference type="PANTHER" id="PTHR46115">
    <property type="entry name" value="THIOREDOXIN-LIKE PROTEIN 1"/>
    <property type="match status" value="1"/>
</dbReference>
<name>A0A4T0M018_9BASI</name>
<dbReference type="Proteomes" id="UP000310685">
    <property type="component" value="Unassembled WGS sequence"/>
</dbReference>
<protein>
    <recommendedName>
        <fullName evidence="2">Thioredoxin domain-containing protein</fullName>
    </recommendedName>
</protein>
<evidence type="ECO:0000259" key="2">
    <source>
        <dbReference type="Pfam" id="PF00085"/>
    </source>
</evidence>
<gene>
    <name evidence="3" type="ORF">E3Q22_03811</name>
</gene>
<comment type="caution">
    <text evidence="3">The sequence shown here is derived from an EMBL/GenBank/DDBJ whole genome shotgun (WGS) entry which is preliminary data.</text>
</comment>
<dbReference type="InterPro" id="IPR036249">
    <property type="entry name" value="Thioredoxin-like_sf"/>
</dbReference>
<evidence type="ECO:0000256" key="1">
    <source>
        <dbReference type="ARBA" id="ARBA00023157"/>
    </source>
</evidence>
<dbReference type="Gene3D" id="3.40.30.10">
    <property type="entry name" value="Glutaredoxin"/>
    <property type="match status" value="1"/>
</dbReference>
<keyword evidence="1" id="KW-1015">Disulfide bond</keyword>
<dbReference type="Pfam" id="PF00085">
    <property type="entry name" value="Thioredoxin"/>
    <property type="match status" value="1"/>
</dbReference>
<dbReference type="CDD" id="cd02947">
    <property type="entry name" value="TRX_family"/>
    <property type="match status" value="1"/>
</dbReference>
<dbReference type="EMBL" id="SPRC01000055">
    <property type="protein sequence ID" value="TIB75911.1"/>
    <property type="molecule type" value="Genomic_DNA"/>
</dbReference>
<proteinExistence type="predicted"/>
<reference evidence="3 4" key="1">
    <citation type="submission" date="2019-03" db="EMBL/GenBank/DDBJ databases">
        <title>Sequencing 25 genomes of Wallemia mellicola.</title>
        <authorList>
            <person name="Gostincar C."/>
        </authorList>
    </citation>
    <scope>NUCLEOTIDE SEQUENCE [LARGE SCALE GENOMIC DNA]</scope>
    <source>
        <strain evidence="3 4">EXF-6152</strain>
    </source>
</reference>
<organism evidence="3 4">
    <name type="scientific">Wallemia mellicola</name>
    <dbReference type="NCBI Taxonomy" id="1708541"/>
    <lineage>
        <taxon>Eukaryota</taxon>
        <taxon>Fungi</taxon>
        <taxon>Dikarya</taxon>
        <taxon>Basidiomycota</taxon>
        <taxon>Wallemiomycotina</taxon>
        <taxon>Wallemiomycetes</taxon>
        <taxon>Wallemiales</taxon>
        <taxon>Wallemiaceae</taxon>
        <taxon>Wallemia</taxon>
    </lineage>
</organism>
<feature type="domain" description="Thioredoxin" evidence="2">
    <location>
        <begin position="10"/>
        <end position="101"/>
    </location>
</feature>
<evidence type="ECO:0000313" key="3">
    <source>
        <dbReference type="EMBL" id="TIB75911.1"/>
    </source>
</evidence>
<dbReference type="AlphaFoldDB" id="A0A4T0M018"/>
<accession>A0A4T0M018</accession>
<sequence length="108" mass="11823">MTEIVHVKDLEQFKTLVGSSKPTIVKAEGVYNACKMIAPIVKKLADATPEVQFISFDVDEASDIAEALSIRSMPTFFLYKSGEKIDQFSGATPPQVQAFVKKAAELVQ</sequence>
<evidence type="ECO:0000313" key="4">
    <source>
        <dbReference type="Proteomes" id="UP000310685"/>
    </source>
</evidence>
<dbReference type="InterPro" id="IPR013766">
    <property type="entry name" value="Thioredoxin_domain"/>
</dbReference>
<dbReference type="SUPFAM" id="SSF52833">
    <property type="entry name" value="Thioredoxin-like"/>
    <property type="match status" value="1"/>
</dbReference>